<dbReference type="GO" id="GO:0043138">
    <property type="term" value="F:3'-5' DNA helicase activity"/>
    <property type="evidence" value="ECO:0007669"/>
    <property type="project" value="UniProtKB-EC"/>
</dbReference>
<keyword evidence="3" id="KW-0413">Isomerase</keyword>
<evidence type="ECO:0000256" key="1">
    <source>
        <dbReference type="ARBA" id="ARBA00005446"/>
    </source>
</evidence>
<dbReference type="InterPro" id="IPR027417">
    <property type="entry name" value="P-loop_NTPase"/>
</dbReference>
<dbReference type="GO" id="GO:0005737">
    <property type="term" value="C:cytoplasm"/>
    <property type="evidence" value="ECO:0007669"/>
    <property type="project" value="TreeGrafter"/>
</dbReference>
<dbReference type="AlphaFoldDB" id="A0A2X0LF83"/>
<protein>
    <recommendedName>
        <fullName evidence="5">DNA 3'-5' helicase</fullName>
        <ecNumber evidence="5">5.6.2.4</ecNumber>
    </recommendedName>
</protein>
<evidence type="ECO:0000256" key="6">
    <source>
        <dbReference type="SAM" id="MobiDB-lite"/>
    </source>
</evidence>
<reference evidence="8" key="1">
    <citation type="submission" date="2016-10" db="EMBL/GenBank/DDBJ databases">
        <authorList>
            <person name="Jeantristanb JTB J.-T."/>
            <person name="Ricardo R."/>
        </authorList>
    </citation>
    <scope>NUCLEOTIDE SEQUENCE [LARGE SCALE GENOMIC DNA]</scope>
</reference>
<sequence>MTRRLARIAAVRRIYSLGFGPTFGSTSSHYVNTSRGISAHQHNTMVFTKLFNSNWTQLKHVLDLIKHLAREDGPDARGRINDWIANQVVEESNCDKLISDSTDVDMEDAQEDSSGSDAERGCFKEQHVSFVPNDWLTTYLYDCGLTTSRRTTRRAALSLTMANLTLLKKIGSTRYFHVTLDNIKVAHHVNDEQLDRRSELLHGIFGYAHVQNGDVANVYDLQAYIAHQALLPPVDVNIFLPAEASEEAFATESPLRSASRAKPTTSMDHHSTNTTPELPIRRSRAAHWRSQLTQEDRVDPIELRKKLRLLLVDKFGEDFVPRPVQIEALAGLFQLERFKTRNQYDAVFVIAPTGSGKSLIFQAMYLVYGRRAVTIVADNLNQERKKAVVICKETWGDAELYQQLSDPSHTVSFIFIMHNGDKRWAELISKDSFRERVQLLAYDEVIKIAERGFSERERAGAMSHTMEGSTAFRPVYGQVAERRLILGCQTLFLTAGAPPYKINKILKVSSLSESRTFFAKADLFRPNLRNNVVEMTPRTNGTTGSIRDLLNQRSDPSTFPQSIMYFNSREATSNALLAVHEQYGIPISVHSPLARNRQDRGWQGLSAR</sequence>
<dbReference type="PANTHER" id="PTHR13710">
    <property type="entry name" value="DNA HELICASE RECQ FAMILY MEMBER"/>
    <property type="match status" value="1"/>
</dbReference>
<dbReference type="GO" id="GO:0009378">
    <property type="term" value="F:four-way junction helicase activity"/>
    <property type="evidence" value="ECO:0007669"/>
    <property type="project" value="TreeGrafter"/>
</dbReference>
<evidence type="ECO:0000256" key="5">
    <source>
        <dbReference type="ARBA" id="ARBA00034808"/>
    </source>
</evidence>
<dbReference type="EMBL" id="FMWP01000138">
    <property type="protein sequence ID" value="SDA03750.1"/>
    <property type="molecule type" value="Genomic_DNA"/>
</dbReference>
<comment type="similarity">
    <text evidence="1">Belongs to the helicase family. RecQ subfamily.</text>
</comment>
<dbReference type="SUPFAM" id="SSF52540">
    <property type="entry name" value="P-loop containing nucleoside triphosphate hydrolases"/>
    <property type="match status" value="1"/>
</dbReference>
<organism evidence="7 8">
    <name type="scientific">Microbotryum saponariae</name>
    <dbReference type="NCBI Taxonomy" id="289078"/>
    <lineage>
        <taxon>Eukaryota</taxon>
        <taxon>Fungi</taxon>
        <taxon>Dikarya</taxon>
        <taxon>Basidiomycota</taxon>
        <taxon>Pucciniomycotina</taxon>
        <taxon>Microbotryomycetes</taxon>
        <taxon>Microbotryales</taxon>
        <taxon>Microbotryaceae</taxon>
        <taxon>Microbotryum</taxon>
    </lineage>
</organism>
<dbReference type="PANTHER" id="PTHR13710:SF105">
    <property type="entry name" value="ATP-DEPENDENT DNA HELICASE Q1"/>
    <property type="match status" value="1"/>
</dbReference>
<evidence type="ECO:0000256" key="3">
    <source>
        <dbReference type="ARBA" id="ARBA00023235"/>
    </source>
</evidence>
<proteinExistence type="inferred from homology"/>
<dbReference type="GO" id="GO:0005694">
    <property type="term" value="C:chromosome"/>
    <property type="evidence" value="ECO:0007669"/>
    <property type="project" value="TreeGrafter"/>
</dbReference>
<dbReference type="GO" id="GO:0000724">
    <property type="term" value="P:double-strand break repair via homologous recombination"/>
    <property type="evidence" value="ECO:0007669"/>
    <property type="project" value="TreeGrafter"/>
</dbReference>
<dbReference type="Gene3D" id="3.40.50.300">
    <property type="entry name" value="P-loop containing nucleotide triphosphate hydrolases"/>
    <property type="match status" value="1"/>
</dbReference>
<dbReference type="EC" id="5.6.2.4" evidence="5"/>
<evidence type="ECO:0000313" key="7">
    <source>
        <dbReference type="EMBL" id="SDA03750.1"/>
    </source>
</evidence>
<keyword evidence="8" id="KW-1185">Reference proteome</keyword>
<gene>
    <name evidence="7" type="ORF">BZ3500_MVSOF-1268-A1-R1_CHR11-1G03190</name>
</gene>
<evidence type="ECO:0000256" key="4">
    <source>
        <dbReference type="ARBA" id="ARBA00034617"/>
    </source>
</evidence>
<keyword evidence="2" id="KW-0238">DNA-binding</keyword>
<evidence type="ECO:0000313" key="8">
    <source>
        <dbReference type="Proteomes" id="UP000249723"/>
    </source>
</evidence>
<dbReference type="Proteomes" id="UP000249723">
    <property type="component" value="Unassembled WGS sequence"/>
</dbReference>
<comment type="catalytic activity">
    <reaction evidence="4">
        <text>Couples ATP hydrolysis with the unwinding of duplex DNA by translocating in the 3'-5' direction.</text>
        <dbReference type="EC" id="5.6.2.4"/>
    </reaction>
</comment>
<feature type="compositionally biased region" description="Polar residues" evidence="6">
    <location>
        <begin position="262"/>
        <end position="276"/>
    </location>
</feature>
<name>A0A2X0LF83_9BASI</name>
<dbReference type="GO" id="GO:0003677">
    <property type="term" value="F:DNA binding"/>
    <property type="evidence" value="ECO:0007669"/>
    <property type="project" value="UniProtKB-KW"/>
</dbReference>
<accession>A0A2X0LF83</accession>
<feature type="region of interest" description="Disordered" evidence="6">
    <location>
        <begin position="250"/>
        <end position="276"/>
    </location>
</feature>
<evidence type="ECO:0000256" key="2">
    <source>
        <dbReference type="ARBA" id="ARBA00023125"/>
    </source>
</evidence>
<dbReference type="OrthoDB" id="5409596at2759"/>
<dbReference type="STRING" id="289078.A0A2X0LF83"/>